<dbReference type="Proteomes" id="UP000768462">
    <property type="component" value="Unassembled WGS sequence"/>
</dbReference>
<dbReference type="EMBL" id="SVCM01000114">
    <property type="protein sequence ID" value="MBE6060494.1"/>
    <property type="molecule type" value="Genomic_DNA"/>
</dbReference>
<name>A0A927ZKN2_9CLOT</name>
<sequence>MKYSRNCTSYKNYAKAYVIPQLYENLFSIEEALIKGTIFMDLYRPYIPYKPYKKYKMKGDMYV</sequence>
<accession>A0A927ZKN2</accession>
<evidence type="ECO:0000313" key="1">
    <source>
        <dbReference type="EMBL" id="MBE6060494.1"/>
    </source>
</evidence>
<dbReference type="Pfam" id="PF11007">
    <property type="entry name" value="CotJA"/>
    <property type="match status" value="1"/>
</dbReference>
<organism evidence="1 2">
    <name type="scientific">Clostridium sulfidigenes</name>
    <dbReference type="NCBI Taxonomy" id="318464"/>
    <lineage>
        <taxon>Bacteria</taxon>
        <taxon>Bacillati</taxon>
        <taxon>Bacillota</taxon>
        <taxon>Clostridia</taxon>
        <taxon>Eubacteriales</taxon>
        <taxon>Clostridiaceae</taxon>
        <taxon>Clostridium</taxon>
    </lineage>
</organism>
<protein>
    <submittedName>
        <fullName evidence="1">Spore coat associated protein CotJA</fullName>
    </submittedName>
</protein>
<proteinExistence type="predicted"/>
<dbReference type="AlphaFoldDB" id="A0A927ZKN2"/>
<gene>
    <name evidence="1" type="ORF">E7215_10025</name>
</gene>
<dbReference type="InterPro" id="IPR020256">
    <property type="entry name" value="Spore_coat_CotJA"/>
</dbReference>
<comment type="caution">
    <text evidence="1">The sequence shown here is derived from an EMBL/GenBank/DDBJ whole genome shotgun (WGS) entry which is preliminary data.</text>
</comment>
<evidence type="ECO:0000313" key="2">
    <source>
        <dbReference type="Proteomes" id="UP000768462"/>
    </source>
</evidence>
<reference evidence="1" key="1">
    <citation type="submission" date="2019-04" db="EMBL/GenBank/DDBJ databases">
        <title>Evolution of Biomass-Degrading Anaerobic Consortia Revealed by Metagenomics.</title>
        <authorList>
            <person name="Peng X."/>
        </authorList>
    </citation>
    <scope>NUCLEOTIDE SEQUENCE</scope>
    <source>
        <strain evidence="1">SIG254</strain>
    </source>
</reference>